<evidence type="ECO:0000313" key="1">
    <source>
        <dbReference type="EMBL" id="KAL2807746.1"/>
    </source>
</evidence>
<dbReference type="SUPFAM" id="SSF53335">
    <property type="entry name" value="S-adenosyl-L-methionine-dependent methyltransferases"/>
    <property type="match status" value="1"/>
</dbReference>
<keyword evidence="2" id="KW-1185">Reference proteome</keyword>
<dbReference type="PANTHER" id="PTHR43591">
    <property type="entry name" value="METHYLTRANSFERASE"/>
    <property type="match status" value="1"/>
</dbReference>
<organism evidence="1 2">
    <name type="scientific">Aspergillus granulosus</name>
    <dbReference type="NCBI Taxonomy" id="176169"/>
    <lineage>
        <taxon>Eukaryota</taxon>
        <taxon>Fungi</taxon>
        <taxon>Dikarya</taxon>
        <taxon>Ascomycota</taxon>
        <taxon>Pezizomycotina</taxon>
        <taxon>Eurotiomycetes</taxon>
        <taxon>Eurotiomycetidae</taxon>
        <taxon>Eurotiales</taxon>
        <taxon>Aspergillaceae</taxon>
        <taxon>Aspergillus</taxon>
        <taxon>Aspergillus subgen. Nidulantes</taxon>
    </lineage>
</organism>
<sequence length="329" mass="37475">MAEPTETQIPIAPEADDALYNVESDYGRASHGSATTSLTASILDYQYENGRRYASARQGETVLPNDDRELERQGLHHHICTLAQSGALYRAPIKQGIESILDLGTGTGNWVIGMADLFPEAIVTGTDLSPTQPGWVPPNCRFEIEDFELPWNFSKPFNYIHMRAMEGSVRDFHTLFKQAHDNLTPGGWFEICADTIGVFSDDDTVEKATHMTRWTLLLIEASHKFGKHMDACQDYKQWMIDTGFKNVREEIYKIPFSPWAKDPKLKELGRYQQANMLEALEAYSLALMTRFLGWSVAEVQLLLSGVRRELLDRKLHIYSKMYVLYGQRE</sequence>
<dbReference type="InterPro" id="IPR029063">
    <property type="entry name" value="SAM-dependent_MTases_sf"/>
</dbReference>
<dbReference type="Proteomes" id="UP001610334">
    <property type="component" value="Unassembled WGS sequence"/>
</dbReference>
<dbReference type="Pfam" id="PF13489">
    <property type="entry name" value="Methyltransf_23"/>
    <property type="match status" value="1"/>
</dbReference>
<dbReference type="Gene3D" id="3.40.50.150">
    <property type="entry name" value="Vaccinia Virus protein VP39"/>
    <property type="match status" value="1"/>
</dbReference>
<dbReference type="EMBL" id="JBFXLT010000132">
    <property type="protein sequence ID" value="KAL2807746.1"/>
    <property type="molecule type" value="Genomic_DNA"/>
</dbReference>
<proteinExistence type="predicted"/>
<dbReference type="CDD" id="cd02440">
    <property type="entry name" value="AdoMet_MTases"/>
    <property type="match status" value="1"/>
</dbReference>
<keyword evidence="1" id="KW-0808">Transferase</keyword>
<accession>A0ABR4GX39</accession>
<reference evidence="1 2" key="1">
    <citation type="submission" date="2024-07" db="EMBL/GenBank/DDBJ databases">
        <title>Section-level genome sequencing and comparative genomics of Aspergillus sections Usti and Cavernicolus.</title>
        <authorList>
            <consortium name="Lawrence Berkeley National Laboratory"/>
            <person name="Nybo J.L."/>
            <person name="Vesth T.C."/>
            <person name="Theobald S."/>
            <person name="Frisvad J.C."/>
            <person name="Larsen T.O."/>
            <person name="Kjaerboelling I."/>
            <person name="Rothschild-Mancinelli K."/>
            <person name="Lyhne E.K."/>
            <person name="Kogle M.E."/>
            <person name="Barry K."/>
            <person name="Clum A."/>
            <person name="Na H."/>
            <person name="Ledsgaard L."/>
            <person name="Lin J."/>
            <person name="Lipzen A."/>
            <person name="Kuo A."/>
            <person name="Riley R."/>
            <person name="Mondo S."/>
            <person name="Labutti K."/>
            <person name="Haridas S."/>
            <person name="Pangalinan J."/>
            <person name="Salamov A.A."/>
            <person name="Simmons B.A."/>
            <person name="Magnuson J.K."/>
            <person name="Chen J."/>
            <person name="Drula E."/>
            <person name="Henrissat B."/>
            <person name="Wiebenga A."/>
            <person name="Lubbers R.J."/>
            <person name="Gomes A.C."/>
            <person name="Makela M.R."/>
            <person name="Stajich J."/>
            <person name="Grigoriev I.V."/>
            <person name="Mortensen U.H."/>
            <person name="De Vries R.P."/>
            <person name="Baker S.E."/>
            <person name="Andersen M.R."/>
        </authorList>
    </citation>
    <scope>NUCLEOTIDE SEQUENCE [LARGE SCALE GENOMIC DNA]</scope>
    <source>
        <strain evidence="1 2">CBS 588.65</strain>
    </source>
</reference>
<comment type="caution">
    <text evidence="1">The sequence shown here is derived from an EMBL/GenBank/DDBJ whole genome shotgun (WGS) entry which is preliminary data.</text>
</comment>
<name>A0ABR4GX39_9EURO</name>
<dbReference type="GO" id="GO:0008168">
    <property type="term" value="F:methyltransferase activity"/>
    <property type="evidence" value="ECO:0007669"/>
    <property type="project" value="UniProtKB-KW"/>
</dbReference>
<keyword evidence="1" id="KW-0489">Methyltransferase</keyword>
<dbReference type="GO" id="GO:0032259">
    <property type="term" value="P:methylation"/>
    <property type="evidence" value="ECO:0007669"/>
    <property type="project" value="UniProtKB-KW"/>
</dbReference>
<dbReference type="PANTHER" id="PTHR43591:SF31">
    <property type="entry name" value="LAEA-LIKE, PUTATIVE (AFU_ORTHOLOGUE AFUA_8G01930)-RELATED"/>
    <property type="match status" value="1"/>
</dbReference>
<gene>
    <name evidence="1" type="ORF">BJX63DRAFT_62366</name>
</gene>
<evidence type="ECO:0000313" key="2">
    <source>
        <dbReference type="Proteomes" id="UP001610334"/>
    </source>
</evidence>
<protein>
    <submittedName>
        <fullName evidence="1">S-adenosyl-L-methionine-dependent methyltransferase</fullName>
    </submittedName>
</protein>